<dbReference type="PANTHER" id="PTHR43544">
    <property type="entry name" value="SHORT-CHAIN DEHYDROGENASE/REDUCTASE"/>
    <property type="match status" value="1"/>
</dbReference>
<proteinExistence type="predicted"/>
<name>A0A6I6LBY5_9SPHN</name>
<reference evidence="2" key="1">
    <citation type="submission" date="2019-01" db="EMBL/GenBank/DDBJ databases">
        <title>Sphingorhabdus lacus sp.nov., isolated from an oligotrophic freshwater lake.</title>
        <authorList>
            <person name="Park M."/>
        </authorList>
    </citation>
    <scope>NUCLEOTIDE SEQUENCE [LARGE SCALE GENOMIC DNA]</scope>
    <source>
        <strain evidence="2">IMCC1753</strain>
    </source>
</reference>
<gene>
    <name evidence="1" type="ORF">EUU25_03625</name>
</gene>
<dbReference type="InterPro" id="IPR036291">
    <property type="entry name" value="NAD(P)-bd_dom_sf"/>
</dbReference>
<keyword evidence="2" id="KW-1185">Reference proteome</keyword>
<dbReference type="InterPro" id="IPR002347">
    <property type="entry name" value="SDR_fam"/>
</dbReference>
<dbReference type="OrthoDB" id="9785826at2"/>
<evidence type="ECO:0000313" key="2">
    <source>
        <dbReference type="Proteomes" id="UP000428803"/>
    </source>
</evidence>
<dbReference type="InterPro" id="IPR051468">
    <property type="entry name" value="Fungal_SecMetab_SDRs"/>
</dbReference>
<dbReference type="AlphaFoldDB" id="A0A6I6LBY5"/>
<organism evidence="1 2">
    <name type="scientific">Sphingorhabdus lacus</name>
    <dbReference type="NCBI Taxonomy" id="392610"/>
    <lineage>
        <taxon>Bacteria</taxon>
        <taxon>Pseudomonadati</taxon>
        <taxon>Pseudomonadota</taxon>
        <taxon>Alphaproteobacteria</taxon>
        <taxon>Sphingomonadales</taxon>
        <taxon>Sphingomonadaceae</taxon>
        <taxon>Sphingorhabdus</taxon>
    </lineage>
</organism>
<dbReference type="GO" id="GO:0005737">
    <property type="term" value="C:cytoplasm"/>
    <property type="evidence" value="ECO:0007669"/>
    <property type="project" value="TreeGrafter"/>
</dbReference>
<dbReference type="EMBL" id="CP035733">
    <property type="protein sequence ID" value="QGY79783.1"/>
    <property type="molecule type" value="Genomic_DNA"/>
</dbReference>
<sequence length="231" mass="24519">MTNTGAIIIGATGGIGGALVEKLSSDGNFESVVGLSRHSVPAINILDESSIAAAANHVRLSGITPELIIVATGILHKDGRGPEKSLRELDADWMIENYRLNAVAPALIAKHFLPLMPRTGRTCFAALSARVSSISDNRLGGWHSYRASKAALNMLIRNLSIEWQRKNPEAIIVGLHPGTVETGLSAPFKGNPEHERFSPAKAAGQLLDVLQGLETGDSGQVFAYDGRLIAP</sequence>
<dbReference type="RefSeq" id="WP_158898373.1">
    <property type="nucleotide sequence ID" value="NZ_CP035733.1"/>
</dbReference>
<dbReference type="GO" id="GO:0016491">
    <property type="term" value="F:oxidoreductase activity"/>
    <property type="evidence" value="ECO:0007669"/>
    <property type="project" value="TreeGrafter"/>
</dbReference>
<dbReference type="PRINTS" id="PR00081">
    <property type="entry name" value="GDHRDH"/>
</dbReference>
<dbReference type="SUPFAM" id="SSF51735">
    <property type="entry name" value="NAD(P)-binding Rossmann-fold domains"/>
    <property type="match status" value="1"/>
</dbReference>
<dbReference type="Gene3D" id="3.40.50.720">
    <property type="entry name" value="NAD(P)-binding Rossmann-like Domain"/>
    <property type="match status" value="1"/>
</dbReference>
<dbReference type="PANTHER" id="PTHR43544:SF12">
    <property type="entry name" value="NAD(P)-BINDING ROSSMANN-FOLD SUPERFAMILY PROTEIN"/>
    <property type="match status" value="1"/>
</dbReference>
<protein>
    <submittedName>
        <fullName evidence="1">SDR family NAD(P)-dependent oxidoreductase</fullName>
    </submittedName>
</protein>
<dbReference type="Pfam" id="PF00106">
    <property type="entry name" value="adh_short"/>
    <property type="match status" value="1"/>
</dbReference>
<dbReference type="KEGG" id="slaa:EUU25_03625"/>
<evidence type="ECO:0000313" key="1">
    <source>
        <dbReference type="EMBL" id="QGY79783.1"/>
    </source>
</evidence>
<dbReference type="Proteomes" id="UP000428803">
    <property type="component" value="Chromosome"/>
</dbReference>
<accession>A0A6I6LBY5</accession>